<evidence type="ECO:0000256" key="1">
    <source>
        <dbReference type="SAM" id="MobiDB-lite"/>
    </source>
</evidence>
<accession>A0A0Q3FKE7</accession>
<evidence type="ECO:0000313" key="4">
    <source>
        <dbReference type="Proteomes" id="UP000008810"/>
    </source>
</evidence>
<feature type="region of interest" description="Disordered" evidence="1">
    <location>
        <begin position="58"/>
        <end position="90"/>
    </location>
</feature>
<keyword evidence="4" id="KW-1185">Reference proteome</keyword>
<dbReference type="EnsemblPlants" id="KQK00112">
    <property type="protein sequence ID" value="KQK00112"/>
    <property type="gene ID" value="BRADI_3g47413v3"/>
</dbReference>
<dbReference type="Gramene" id="KQK00112">
    <property type="protein sequence ID" value="KQK00112"/>
    <property type="gene ID" value="BRADI_3g47413v3"/>
</dbReference>
<evidence type="ECO:0000313" key="3">
    <source>
        <dbReference type="EnsemblPlants" id="KQK00112"/>
    </source>
</evidence>
<gene>
    <name evidence="2" type="ORF">BRADI_3g47413v3</name>
</gene>
<feature type="region of interest" description="Disordered" evidence="1">
    <location>
        <begin position="21"/>
        <end position="46"/>
    </location>
</feature>
<dbReference type="InParanoid" id="A0A0Q3FKE7"/>
<organism evidence="2">
    <name type="scientific">Brachypodium distachyon</name>
    <name type="common">Purple false brome</name>
    <name type="synonym">Trachynia distachya</name>
    <dbReference type="NCBI Taxonomy" id="15368"/>
    <lineage>
        <taxon>Eukaryota</taxon>
        <taxon>Viridiplantae</taxon>
        <taxon>Streptophyta</taxon>
        <taxon>Embryophyta</taxon>
        <taxon>Tracheophyta</taxon>
        <taxon>Spermatophyta</taxon>
        <taxon>Magnoliopsida</taxon>
        <taxon>Liliopsida</taxon>
        <taxon>Poales</taxon>
        <taxon>Poaceae</taxon>
        <taxon>BOP clade</taxon>
        <taxon>Pooideae</taxon>
        <taxon>Stipodae</taxon>
        <taxon>Brachypodieae</taxon>
        <taxon>Brachypodium</taxon>
    </lineage>
</organism>
<dbReference type="AlphaFoldDB" id="A0A0Q3FKE7"/>
<reference evidence="2 3" key="1">
    <citation type="journal article" date="2010" name="Nature">
        <title>Genome sequencing and analysis of the model grass Brachypodium distachyon.</title>
        <authorList>
            <consortium name="International Brachypodium Initiative"/>
        </authorList>
    </citation>
    <scope>NUCLEOTIDE SEQUENCE [LARGE SCALE GENOMIC DNA]</scope>
    <source>
        <strain evidence="2 3">Bd21</strain>
    </source>
</reference>
<feature type="compositionally biased region" description="Basic and acidic residues" evidence="1">
    <location>
        <begin position="60"/>
        <end position="80"/>
    </location>
</feature>
<feature type="compositionally biased region" description="Pro residues" evidence="1">
    <location>
        <begin position="25"/>
        <end position="35"/>
    </location>
</feature>
<protein>
    <submittedName>
        <fullName evidence="2 3">Uncharacterized protein</fullName>
    </submittedName>
</protein>
<evidence type="ECO:0000313" key="2">
    <source>
        <dbReference type="EMBL" id="KQK00112.1"/>
    </source>
</evidence>
<reference evidence="2" key="2">
    <citation type="submission" date="2017-06" db="EMBL/GenBank/DDBJ databases">
        <title>WGS assembly of Brachypodium distachyon.</title>
        <authorList>
            <consortium name="The International Brachypodium Initiative"/>
            <person name="Lucas S."/>
            <person name="Harmon-Smith M."/>
            <person name="Lail K."/>
            <person name="Tice H."/>
            <person name="Grimwood J."/>
            <person name="Bruce D."/>
            <person name="Barry K."/>
            <person name="Shu S."/>
            <person name="Lindquist E."/>
            <person name="Wang M."/>
            <person name="Pitluck S."/>
            <person name="Vogel J.P."/>
            <person name="Garvin D.F."/>
            <person name="Mockler T.C."/>
            <person name="Schmutz J."/>
            <person name="Rokhsar D."/>
            <person name="Bevan M.W."/>
        </authorList>
    </citation>
    <scope>NUCLEOTIDE SEQUENCE</scope>
    <source>
        <strain evidence="2">Bd21</strain>
    </source>
</reference>
<reference evidence="3" key="3">
    <citation type="submission" date="2018-08" db="UniProtKB">
        <authorList>
            <consortium name="EnsemblPlants"/>
        </authorList>
    </citation>
    <scope>IDENTIFICATION</scope>
    <source>
        <strain evidence="3">cv. Bd21</strain>
    </source>
</reference>
<name>A0A0Q3FKE7_BRADI</name>
<sequence>MAEQHRAGLHPTESKMLIIIQSPLGQPPGSSPLPLSPTAAHNLGSATSDNVTHVSIDMDGSIKSDNKELKPINIEREHESNPSADPVIPA</sequence>
<dbReference type="Proteomes" id="UP000008810">
    <property type="component" value="Chromosome 3"/>
</dbReference>
<proteinExistence type="predicted"/>
<dbReference type="EMBL" id="CM000882">
    <property type="protein sequence ID" value="KQK00112.1"/>
    <property type="molecule type" value="Genomic_DNA"/>
</dbReference>